<keyword evidence="4 7" id="KW-0560">Oxidoreductase</keyword>
<feature type="binding site" description="axial binding residue" evidence="6">
    <location>
        <position position="445"/>
    </location>
    <ligand>
        <name>heme</name>
        <dbReference type="ChEBI" id="CHEBI:30413"/>
    </ligand>
    <ligandPart>
        <name>Fe</name>
        <dbReference type="ChEBI" id="CHEBI:18248"/>
    </ligandPart>
</feature>
<reference evidence="10" key="1">
    <citation type="journal article" date="2015" name="Genome Announc.">
        <title>Draft genome sequence of Talaromyces cellulolyticus strain Y-94, a source of lignocellulosic biomass-degrading enzymes.</title>
        <authorList>
            <person name="Fujii T."/>
            <person name="Koike H."/>
            <person name="Sawayama S."/>
            <person name="Yano S."/>
            <person name="Inoue H."/>
        </authorList>
    </citation>
    <scope>NUCLEOTIDE SEQUENCE [LARGE SCALE GENOMIC DNA]</scope>
    <source>
        <strain evidence="10">Y-94</strain>
    </source>
</reference>
<dbReference type="PRINTS" id="PR00385">
    <property type="entry name" value="P450"/>
</dbReference>
<evidence type="ECO:0000313" key="10">
    <source>
        <dbReference type="Proteomes" id="UP000053095"/>
    </source>
</evidence>
<dbReference type="EMBL" id="DF933840">
    <property type="protein sequence ID" value="GAM42245.1"/>
    <property type="molecule type" value="Genomic_DNA"/>
</dbReference>
<evidence type="ECO:0008006" key="11">
    <source>
        <dbReference type="Google" id="ProtNLM"/>
    </source>
</evidence>
<feature type="transmembrane region" description="Helical" evidence="8">
    <location>
        <begin position="12"/>
        <end position="36"/>
    </location>
</feature>
<evidence type="ECO:0000256" key="7">
    <source>
        <dbReference type="RuleBase" id="RU000461"/>
    </source>
</evidence>
<dbReference type="Pfam" id="PF00067">
    <property type="entry name" value="p450"/>
    <property type="match status" value="1"/>
</dbReference>
<dbReference type="InterPro" id="IPR036396">
    <property type="entry name" value="Cyt_P450_sf"/>
</dbReference>
<sequence length="499" mass="57051">MNRYYHDIVPSGYSAWFVLICASLSYALLISIYNVFFHPLAKVPGPFLAKLSKVWLFRTELTGDAANILAALHKKYGPVVRVSPNEVVVHDREAFVTMHRQGTRFYKKPAFYDAFKGVFGNLFTFLDPEDHSRRKRLMSPSFSSASLVAHQAIIYEALKPLTTTIYEKVRLQQPVPIFPIVRKFALDAICAFSYGYSSKKPTFIEEEARNKIFAALDNSPRDLLVFQHFPVLKFLVGVLAKIVPDAAPDAVLFLQRYGMERLAASRKAKDQDHPGLFYNMAQLLSAKNQQLTDEQLVAESSTLFFAGTDTTATTIAIGLWHLLHKPDIYTHLYDELKTIMPEKDSQPTLKQLESLPFFDACIKEGLRIACPPRGRLPRVVPSEGFQVHDVFLPAGTFVSHPISYLLHDEKVFPEPMEYRPERWLQANAKELETYLYPFSRGTRVCIGQTLSVSEQRICIAQFVRRFQPAQFEKFRPIKGREYINYVMYDDLPMNLVEAD</sequence>
<dbReference type="PROSITE" id="PS00086">
    <property type="entry name" value="CYTOCHROME_P450"/>
    <property type="match status" value="1"/>
</dbReference>
<evidence type="ECO:0000256" key="1">
    <source>
        <dbReference type="ARBA" id="ARBA00001971"/>
    </source>
</evidence>
<dbReference type="GO" id="GO:0020037">
    <property type="term" value="F:heme binding"/>
    <property type="evidence" value="ECO:0007669"/>
    <property type="project" value="InterPro"/>
</dbReference>
<evidence type="ECO:0000256" key="5">
    <source>
        <dbReference type="ARBA" id="ARBA00023004"/>
    </source>
</evidence>
<dbReference type="InterPro" id="IPR017972">
    <property type="entry name" value="Cyt_P450_CS"/>
</dbReference>
<dbReference type="PANTHER" id="PTHR24305">
    <property type="entry name" value="CYTOCHROME P450"/>
    <property type="match status" value="1"/>
</dbReference>
<proteinExistence type="inferred from homology"/>
<comment type="cofactor">
    <cofactor evidence="1 6">
        <name>heme</name>
        <dbReference type="ChEBI" id="CHEBI:30413"/>
    </cofactor>
</comment>
<dbReference type="InterPro" id="IPR002401">
    <property type="entry name" value="Cyt_P450_E_grp-I"/>
</dbReference>
<comment type="similarity">
    <text evidence="2 7">Belongs to the cytochrome P450 family.</text>
</comment>
<dbReference type="CDD" id="cd11062">
    <property type="entry name" value="CYP58-like"/>
    <property type="match status" value="1"/>
</dbReference>
<dbReference type="Gene3D" id="1.10.630.10">
    <property type="entry name" value="Cytochrome P450"/>
    <property type="match status" value="1"/>
</dbReference>
<keyword evidence="6 7" id="KW-0349">Heme</keyword>
<evidence type="ECO:0000313" key="9">
    <source>
        <dbReference type="EMBL" id="GAM42245.1"/>
    </source>
</evidence>
<dbReference type="InterPro" id="IPR001128">
    <property type="entry name" value="Cyt_P450"/>
</dbReference>
<dbReference type="GO" id="GO:0005506">
    <property type="term" value="F:iron ion binding"/>
    <property type="evidence" value="ECO:0007669"/>
    <property type="project" value="InterPro"/>
</dbReference>
<keyword evidence="5 6" id="KW-0408">Iron</keyword>
<keyword evidence="3 6" id="KW-0479">Metal-binding</keyword>
<accession>A0A478ECH1</accession>
<organism evidence="9 10">
    <name type="scientific">Talaromyces pinophilus</name>
    <name type="common">Penicillium pinophilum</name>
    <dbReference type="NCBI Taxonomy" id="128442"/>
    <lineage>
        <taxon>Eukaryota</taxon>
        <taxon>Fungi</taxon>
        <taxon>Dikarya</taxon>
        <taxon>Ascomycota</taxon>
        <taxon>Pezizomycotina</taxon>
        <taxon>Eurotiomycetes</taxon>
        <taxon>Eurotiomycetidae</taxon>
        <taxon>Eurotiales</taxon>
        <taxon>Trichocomaceae</taxon>
        <taxon>Talaromyces</taxon>
        <taxon>Talaromyces sect. Talaromyces</taxon>
    </lineage>
</organism>
<dbReference type="PANTHER" id="PTHR24305:SF166">
    <property type="entry name" value="CYTOCHROME P450 12A4, MITOCHONDRIAL-RELATED"/>
    <property type="match status" value="1"/>
</dbReference>
<dbReference type="GO" id="GO:0004497">
    <property type="term" value="F:monooxygenase activity"/>
    <property type="evidence" value="ECO:0007669"/>
    <property type="project" value="UniProtKB-KW"/>
</dbReference>
<dbReference type="PRINTS" id="PR00463">
    <property type="entry name" value="EP450I"/>
</dbReference>
<keyword evidence="8" id="KW-1133">Transmembrane helix</keyword>
<dbReference type="Proteomes" id="UP000053095">
    <property type="component" value="Unassembled WGS sequence"/>
</dbReference>
<protein>
    <recommendedName>
        <fullName evidence="11">Cytochrome P450</fullName>
    </recommendedName>
</protein>
<evidence type="ECO:0000256" key="8">
    <source>
        <dbReference type="SAM" id="Phobius"/>
    </source>
</evidence>
<keyword evidence="10" id="KW-1185">Reference proteome</keyword>
<dbReference type="SUPFAM" id="SSF48264">
    <property type="entry name" value="Cytochrome P450"/>
    <property type="match status" value="1"/>
</dbReference>
<dbReference type="GO" id="GO:0016705">
    <property type="term" value="F:oxidoreductase activity, acting on paired donors, with incorporation or reduction of molecular oxygen"/>
    <property type="evidence" value="ECO:0007669"/>
    <property type="project" value="InterPro"/>
</dbReference>
<keyword evidence="8" id="KW-0812">Transmembrane</keyword>
<evidence type="ECO:0000256" key="2">
    <source>
        <dbReference type="ARBA" id="ARBA00010617"/>
    </source>
</evidence>
<keyword evidence="8" id="KW-0472">Membrane</keyword>
<name>A0A478ECH1_TALPI</name>
<evidence type="ECO:0000256" key="6">
    <source>
        <dbReference type="PIRSR" id="PIRSR602401-1"/>
    </source>
</evidence>
<evidence type="ECO:0000256" key="3">
    <source>
        <dbReference type="ARBA" id="ARBA00022723"/>
    </source>
</evidence>
<gene>
    <name evidence="9" type="ORF">TCE0_044f16029</name>
</gene>
<keyword evidence="7" id="KW-0503">Monooxygenase</keyword>
<dbReference type="InterPro" id="IPR050121">
    <property type="entry name" value="Cytochrome_P450_monoxygenase"/>
</dbReference>
<dbReference type="AlphaFoldDB" id="A0A478ECH1"/>
<evidence type="ECO:0000256" key="4">
    <source>
        <dbReference type="ARBA" id="ARBA00023002"/>
    </source>
</evidence>